<proteinExistence type="predicted"/>
<gene>
    <name evidence="1" type="ORF">F5I99_16815</name>
</gene>
<dbReference type="AlphaFoldDB" id="A0A5J6LHD9"/>
<dbReference type="KEGG" id="nik:F5I99_16815"/>
<keyword evidence="2" id="KW-1185">Reference proteome</keyword>
<reference evidence="1 2" key="1">
    <citation type="submission" date="2019-09" db="EMBL/GenBank/DDBJ databases">
        <title>Nitrincola iocasae sp. nov., a bacterium isolated from the sediment collected at a cold seep field in South China Sea.</title>
        <authorList>
            <person name="Zhang H."/>
            <person name="Wang H."/>
            <person name="Li C."/>
        </authorList>
    </citation>
    <scope>NUCLEOTIDE SEQUENCE [LARGE SCALE GENOMIC DNA]</scope>
    <source>
        <strain evidence="1 2">KXZD1103</strain>
    </source>
</reference>
<evidence type="ECO:0000313" key="1">
    <source>
        <dbReference type="EMBL" id="QEW08019.1"/>
    </source>
</evidence>
<name>A0A5J6LHD9_9GAMM</name>
<dbReference type="EMBL" id="CP044222">
    <property type="protein sequence ID" value="QEW08019.1"/>
    <property type="molecule type" value="Genomic_DNA"/>
</dbReference>
<organism evidence="1 2">
    <name type="scientific">Nitrincola iocasae</name>
    <dbReference type="NCBI Taxonomy" id="2614693"/>
    <lineage>
        <taxon>Bacteria</taxon>
        <taxon>Pseudomonadati</taxon>
        <taxon>Pseudomonadota</taxon>
        <taxon>Gammaproteobacteria</taxon>
        <taxon>Oceanospirillales</taxon>
        <taxon>Oceanospirillaceae</taxon>
        <taxon>Nitrincola</taxon>
    </lineage>
</organism>
<dbReference type="Proteomes" id="UP000325606">
    <property type="component" value="Chromosome"/>
</dbReference>
<sequence length="263" mass="29463">MSGNDCAAMNLLNLAKPSVRLLILNCLTLLLSACQEASTEPDLAVATTDHNAAVSTTTCQEFNDGLIYNAEFARVFSLEPDDAVELDPGLMAVRVYWTEMINFPDSPKMQMQLYLEPSVNLQFPKDEGTHNGIEALVRSGFRYFSHRSPGYDRSNDEFNFRYVIQDGDELMSAYLYRYRTNLTSSGIQAIELGTTFRRNPVVYLYIGEEPPPDNRQNLGALQHGLAAGQSHDPARYLKLHIPSELQPAMQSPYRPCQGTTAQR</sequence>
<accession>A0A5J6LHD9</accession>
<evidence type="ECO:0000313" key="2">
    <source>
        <dbReference type="Proteomes" id="UP000325606"/>
    </source>
</evidence>
<protein>
    <submittedName>
        <fullName evidence="1">Uncharacterized protein</fullName>
    </submittedName>
</protein>
<dbReference type="RefSeq" id="WP_151058021.1">
    <property type="nucleotide sequence ID" value="NZ_CP044222.1"/>
</dbReference>